<name>A0ABM9HZL8_9GAMM</name>
<dbReference type="EMBL" id="OX458333">
    <property type="protein sequence ID" value="CAI8791627.1"/>
    <property type="molecule type" value="Genomic_DNA"/>
</dbReference>
<protein>
    <submittedName>
        <fullName evidence="1">Uncharacterized protein</fullName>
    </submittedName>
</protein>
<accession>A0ABM9HZL8</accession>
<proteinExistence type="predicted"/>
<dbReference type="Proteomes" id="UP001162030">
    <property type="component" value="Chromosome"/>
</dbReference>
<reference evidence="1 2" key="1">
    <citation type="submission" date="2023-03" db="EMBL/GenBank/DDBJ databases">
        <authorList>
            <person name="Pearce D."/>
        </authorList>
    </citation>
    <scope>NUCLEOTIDE SEQUENCE [LARGE SCALE GENOMIC DNA]</scope>
    <source>
        <strain evidence="1">Msz</strain>
    </source>
</reference>
<organism evidence="1 2">
    <name type="scientific">Methylocaldum szegediense</name>
    <dbReference type="NCBI Taxonomy" id="73780"/>
    <lineage>
        <taxon>Bacteria</taxon>
        <taxon>Pseudomonadati</taxon>
        <taxon>Pseudomonadota</taxon>
        <taxon>Gammaproteobacteria</taxon>
        <taxon>Methylococcales</taxon>
        <taxon>Methylococcaceae</taxon>
        <taxon>Methylocaldum</taxon>
    </lineage>
</organism>
<evidence type="ECO:0000313" key="2">
    <source>
        <dbReference type="Proteomes" id="UP001162030"/>
    </source>
</evidence>
<evidence type="ECO:0000313" key="1">
    <source>
        <dbReference type="EMBL" id="CAI8791627.1"/>
    </source>
</evidence>
<gene>
    <name evidence="1" type="ORF">MSZNOR_1413</name>
</gene>
<sequence length="107" mass="12029">MRRVSAGGCGNRNLAKAVGFRRSSRSEFRDFPDRFLIRCTGATDTAEDFHARPITVAGEIQEEVVREGEVRPLGRFLYLCPATQWSTAPNPRVAHALEDSQRLRPDL</sequence>
<keyword evidence="2" id="KW-1185">Reference proteome</keyword>